<dbReference type="AlphaFoldDB" id="A0A6C0HGX5"/>
<keyword evidence="2" id="KW-0812">Transmembrane</keyword>
<evidence type="ECO:0000313" key="3">
    <source>
        <dbReference type="EMBL" id="QHT79273.1"/>
    </source>
</evidence>
<evidence type="ECO:0000256" key="1">
    <source>
        <dbReference type="SAM" id="MobiDB-lite"/>
    </source>
</evidence>
<proteinExistence type="predicted"/>
<keyword evidence="2" id="KW-1133">Transmembrane helix</keyword>
<dbReference type="EMBL" id="MN739947">
    <property type="protein sequence ID" value="QHT79273.1"/>
    <property type="molecule type" value="Genomic_DNA"/>
</dbReference>
<reference evidence="3" key="1">
    <citation type="journal article" date="2020" name="Nature">
        <title>Giant virus diversity and host interactions through global metagenomics.</title>
        <authorList>
            <person name="Schulz F."/>
            <person name="Roux S."/>
            <person name="Paez-Espino D."/>
            <person name="Jungbluth S."/>
            <person name="Walsh D.A."/>
            <person name="Denef V.J."/>
            <person name="McMahon K.D."/>
            <person name="Konstantinidis K.T."/>
            <person name="Eloe-Fadrosh E.A."/>
            <person name="Kyrpides N.C."/>
            <person name="Woyke T."/>
        </authorList>
    </citation>
    <scope>NUCLEOTIDE SEQUENCE</scope>
    <source>
        <strain evidence="3">GVMAG-M-3300023179-99</strain>
    </source>
</reference>
<feature type="region of interest" description="Disordered" evidence="1">
    <location>
        <begin position="112"/>
        <end position="141"/>
    </location>
</feature>
<feature type="transmembrane region" description="Helical" evidence="2">
    <location>
        <begin position="7"/>
        <end position="25"/>
    </location>
</feature>
<organism evidence="3">
    <name type="scientific">viral metagenome</name>
    <dbReference type="NCBI Taxonomy" id="1070528"/>
    <lineage>
        <taxon>unclassified sequences</taxon>
        <taxon>metagenomes</taxon>
        <taxon>organismal metagenomes</taxon>
    </lineage>
</organism>
<sequence length="141" mass="15480">MKLSQLEMIFLGGSIAYVAFFTHPPPQFVQHILSSPWGHAVCLLGILVVAVRVSHLAALFVGIAYVLSSNPTLEYFEEKKEKEKEKEQPKSGAPEPDLKGLAGKIMAMQGKDVTKPPMPAAVPKPASPEKKEEHYSNFSSY</sequence>
<keyword evidence="2" id="KW-0472">Membrane</keyword>
<name>A0A6C0HGX5_9ZZZZ</name>
<accession>A0A6C0HGX5</accession>
<protein>
    <submittedName>
        <fullName evidence="3">Uncharacterized protein</fullName>
    </submittedName>
</protein>
<feature type="region of interest" description="Disordered" evidence="1">
    <location>
        <begin position="77"/>
        <end position="99"/>
    </location>
</feature>
<feature type="transmembrane region" description="Helical" evidence="2">
    <location>
        <begin position="37"/>
        <end position="67"/>
    </location>
</feature>
<feature type="compositionally biased region" description="Pro residues" evidence="1">
    <location>
        <begin position="116"/>
        <end position="126"/>
    </location>
</feature>
<evidence type="ECO:0000256" key="2">
    <source>
        <dbReference type="SAM" id="Phobius"/>
    </source>
</evidence>
<feature type="compositionally biased region" description="Basic and acidic residues" evidence="1">
    <location>
        <begin position="77"/>
        <end position="89"/>
    </location>
</feature>